<dbReference type="PANTHER" id="PTHR12174:SF23">
    <property type="entry name" value="MINOR HISTOCOMPATIBILITY ANTIGEN H13"/>
    <property type="match status" value="1"/>
</dbReference>
<dbReference type="OrthoDB" id="29661at2759"/>
<evidence type="ECO:0000256" key="8">
    <source>
        <dbReference type="SAM" id="MobiDB-lite"/>
    </source>
</evidence>
<dbReference type="InterPro" id="IPR007369">
    <property type="entry name" value="Peptidase_A22B_SPP"/>
</dbReference>
<organism evidence="10">
    <name type="scientific">Mytilinidion resinicola</name>
    <dbReference type="NCBI Taxonomy" id="574789"/>
    <lineage>
        <taxon>Eukaryota</taxon>
        <taxon>Fungi</taxon>
        <taxon>Dikarya</taxon>
        <taxon>Ascomycota</taxon>
        <taxon>Pezizomycotina</taxon>
        <taxon>Dothideomycetes</taxon>
        <taxon>Pleosporomycetidae</taxon>
        <taxon>Mytilinidiales</taxon>
        <taxon>Mytilinidiaceae</taxon>
        <taxon>Mytilinidion</taxon>
    </lineage>
</organism>
<dbReference type="GO" id="GO:0098553">
    <property type="term" value="C:lumenal side of endoplasmic reticulum membrane"/>
    <property type="evidence" value="ECO:0007669"/>
    <property type="project" value="TreeGrafter"/>
</dbReference>
<feature type="transmembrane region" description="Helical" evidence="9">
    <location>
        <begin position="283"/>
        <end position="307"/>
    </location>
</feature>
<evidence type="ECO:0000256" key="4">
    <source>
        <dbReference type="ARBA" id="ARBA00022801"/>
    </source>
</evidence>
<dbReference type="InterPro" id="IPR006639">
    <property type="entry name" value="Preselin/SPP"/>
</dbReference>
<evidence type="ECO:0000313" key="11">
    <source>
        <dbReference type="Proteomes" id="UP000504636"/>
    </source>
</evidence>
<keyword evidence="11" id="KW-1185">Reference proteome</keyword>
<keyword evidence="7 9" id="KW-0472">Membrane</keyword>
<proteinExistence type="inferred from homology"/>
<evidence type="ECO:0000313" key="12">
    <source>
        <dbReference type="RefSeq" id="XP_033577336.1"/>
    </source>
</evidence>
<feature type="transmembrane region" description="Helical" evidence="9">
    <location>
        <begin position="422"/>
        <end position="444"/>
    </location>
</feature>
<comment type="subcellular location">
    <subcellularLocation>
        <location evidence="1">Endoplasmic reticulum membrane</location>
        <topology evidence="1">Multi-pass membrane protein</topology>
    </subcellularLocation>
</comment>
<keyword evidence="6 9" id="KW-1133">Transmembrane helix</keyword>
<evidence type="ECO:0000256" key="1">
    <source>
        <dbReference type="ARBA" id="ARBA00004477"/>
    </source>
</evidence>
<evidence type="ECO:0000256" key="7">
    <source>
        <dbReference type="ARBA" id="ARBA00023136"/>
    </source>
</evidence>
<reference evidence="12" key="2">
    <citation type="submission" date="2020-04" db="EMBL/GenBank/DDBJ databases">
        <authorList>
            <consortium name="NCBI Genome Project"/>
        </authorList>
    </citation>
    <scope>NUCLEOTIDE SEQUENCE</scope>
    <source>
        <strain evidence="12">CBS 304.34</strain>
    </source>
</reference>
<dbReference type="SMART" id="SM00730">
    <property type="entry name" value="PSN"/>
    <property type="match status" value="1"/>
</dbReference>
<gene>
    <name evidence="10 12" type="ORF">BDZ99DRAFT_462948</name>
</gene>
<feature type="transmembrane region" description="Helical" evidence="9">
    <location>
        <begin position="228"/>
        <end position="248"/>
    </location>
</feature>
<dbReference type="GO" id="GO:0033619">
    <property type="term" value="P:membrane protein proteolysis"/>
    <property type="evidence" value="ECO:0007669"/>
    <property type="project" value="TreeGrafter"/>
</dbReference>
<evidence type="ECO:0008006" key="13">
    <source>
        <dbReference type="Google" id="ProtNLM"/>
    </source>
</evidence>
<evidence type="ECO:0000256" key="2">
    <source>
        <dbReference type="ARBA" id="ARBA00006859"/>
    </source>
</evidence>
<feature type="compositionally biased region" description="Polar residues" evidence="8">
    <location>
        <begin position="620"/>
        <end position="640"/>
    </location>
</feature>
<evidence type="ECO:0000256" key="6">
    <source>
        <dbReference type="ARBA" id="ARBA00022989"/>
    </source>
</evidence>
<evidence type="ECO:0000256" key="9">
    <source>
        <dbReference type="SAM" id="Phobius"/>
    </source>
</evidence>
<feature type="compositionally biased region" description="Basic and acidic residues" evidence="8">
    <location>
        <begin position="607"/>
        <end position="619"/>
    </location>
</feature>
<dbReference type="Pfam" id="PF04258">
    <property type="entry name" value="Peptidase_A22B"/>
    <property type="match status" value="1"/>
</dbReference>
<dbReference type="GO" id="GO:0042500">
    <property type="term" value="F:aspartic endopeptidase activity, intramembrane cleaving"/>
    <property type="evidence" value="ECO:0007669"/>
    <property type="project" value="InterPro"/>
</dbReference>
<accession>A0A6A6YNC4</accession>
<dbReference type="RefSeq" id="XP_033577336.1">
    <property type="nucleotide sequence ID" value="XM_033719966.1"/>
</dbReference>
<comment type="similarity">
    <text evidence="2">Belongs to the peptidase A22B family.</text>
</comment>
<dbReference type="GeneID" id="54460859"/>
<feature type="transmembrane region" description="Helical" evidence="9">
    <location>
        <begin position="88"/>
        <end position="106"/>
    </location>
</feature>
<feature type="transmembrane region" description="Helical" evidence="9">
    <location>
        <begin position="450"/>
        <end position="468"/>
    </location>
</feature>
<evidence type="ECO:0000256" key="3">
    <source>
        <dbReference type="ARBA" id="ARBA00022692"/>
    </source>
</evidence>
<keyword evidence="5" id="KW-0256">Endoplasmic reticulum</keyword>
<feature type="compositionally biased region" description="Basic and acidic residues" evidence="8">
    <location>
        <begin position="528"/>
        <end position="553"/>
    </location>
</feature>
<keyword evidence="3 9" id="KW-0812">Transmembrane</keyword>
<reference evidence="10 12" key="1">
    <citation type="journal article" date="2020" name="Stud. Mycol.">
        <title>101 Dothideomycetes genomes: a test case for predicting lifestyles and emergence of pathogens.</title>
        <authorList>
            <person name="Haridas S."/>
            <person name="Albert R."/>
            <person name="Binder M."/>
            <person name="Bloem J."/>
            <person name="Labutti K."/>
            <person name="Salamov A."/>
            <person name="Andreopoulos B."/>
            <person name="Baker S."/>
            <person name="Barry K."/>
            <person name="Bills G."/>
            <person name="Bluhm B."/>
            <person name="Cannon C."/>
            <person name="Castanera R."/>
            <person name="Culley D."/>
            <person name="Daum C."/>
            <person name="Ezra D."/>
            <person name="Gonzalez J."/>
            <person name="Henrissat B."/>
            <person name="Kuo A."/>
            <person name="Liang C."/>
            <person name="Lipzen A."/>
            <person name="Lutzoni F."/>
            <person name="Magnuson J."/>
            <person name="Mondo S."/>
            <person name="Nolan M."/>
            <person name="Ohm R."/>
            <person name="Pangilinan J."/>
            <person name="Park H.-J."/>
            <person name="Ramirez L."/>
            <person name="Alfaro M."/>
            <person name="Sun H."/>
            <person name="Tritt A."/>
            <person name="Yoshinaga Y."/>
            <person name="Zwiers L.-H."/>
            <person name="Turgeon B."/>
            <person name="Goodwin S."/>
            <person name="Spatafora J."/>
            <person name="Crous P."/>
            <person name="Grigoriev I."/>
        </authorList>
    </citation>
    <scope>NUCLEOTIDE SEQUENCE</scope>
    <source>
        <strain evidence="10 12">CBS 304.34</strain>
    </source>
</reference>
<name>A0A6A6YNC4_9PEZI</name>
<dbReference type="GO" id="GO:0098554">
    <property type="term" value="C:cytoplasmic side of endoplasmic reticulum membrane"/>
    <property type="evidence" value="ECO:0007669"/>
    <property type="project" value="TreeGrafter"/>
</dbReference>
<sequence>MSDPGPIAQAFGRVAYEFALVQPMLPTYFHLLVSAVFPIYAGAHASLSPPSSAAKPDKKNKKSATDEDDEEDEEEEYQRMEGLSPRDALMFPLMAGTTLAGLYFLLKWLKDPALLNKILNGYFAIFGVFSVSRLVTDALDIGHSLIFPKRYALGGTLYQVSNVDKTAKPVFGNGKASDVVHSPLPGFLSRIPLPLRVRNVLWTDRAMPSNKWIIRMYIHRIVAAKMKIGSHGVAGAVIALAAVTYFNFVDKPWYLTNLMGFGFSYGALQLMSPTTFATGSLILGALFVYDIYFVFFTPMMVTVATSLDVPIKLMFPRPSSPSADPAIRSHAMLGLGDVVLPGIMIGLALRYDLYLFYLRKQTQSAPALDLGDGVKPTIVKEKYFSLSGRWSEHFWTHTWTGRPLFSFLLASQQPHFTFPKTYFNASLVGYVVGMLTTLGVMQIYGHAQPALLYLVPGVLVSIWGTALVRGELKEMWDYSEAIDEEEEDERQGNGEGSSVREQHRPSFFSLESHQRQADKLEKAFNRHIKNGEDSDWEDAGREESSSDRSDNKSNDSLSHPQTLPQEDVVQDIHKKTKKITARNKDRELLSFSIEAPWTLSSPQSIAKPEKASSEPEKHANATTIEIQDPSSNLSGLSTGTDLGKEKPNWKTLERQTTDGEHAGKRLRTA</sequence>
<keyword evidence="4" id="KW-0378">Hydrolase</keyword>
<dbReference type="GO" id="GO:0006465">
    <property type="term" value="P:signal peptide processing"/>
    <property type="evidence" value="ECO:0007669"/>
    <property type="project" value="TreeGrafter"/>
</dbReference>
<feature type="compositionally biased region" description="Basic and acidic residues" evidence="8">
    <location>
        <begin position="642"/>
        <end position="663"/>
    </location>
</feature>
<dbReference type="AlphaFoldDB" id="A0A6A6YNC4"/>
<feature type="region of interest" description="Disordered" evidence="8">
    <location>
        <begin position="528"/>
        <end position="669"/>
    </location>
</feature>
<evidence type="ECO:0000313" key="10">
    <source>
        <dbReference type="EMBL" id="KAF2810372.1"/>
    </source>
</evidence>
<feature type="transmembrane region" description="Helical" evidence="9">
    <location>
        <begin position="28"/>
        <end position="47"/>
    </location>
</feature>
<evidence type="ECO:0000256" key="5">
    <source>
        <dbReference type="ARBA" id="ARBA00022824"/>
    </source>
</evidence>
<dbReference type="PANTHER" id="PTHR12174">
    <property type="entry name" value="SIGNAL PEPTIDE PEPTIDASE"/>
    <property type="match status" value="1"/>
</dbReference>
<protein>
    <recommendedName>
        <fullName evidence="13">Intramembrane protease 2</fullName>
    </recommendedName>
</protein>
<reference evidence="12" key="3">
    <citation type="submission" date="2025-04" db="UniProtKB">
        <authorList>
            <consortium name="RefSeq"/>
        </authorList>
    </citation>
    <scope>IDENTIFICATION</scope>
    <source>
        <strain evidence="12">CBS 304.34</strain>
    </source>
</reference>
<dbReference type="EMBL" id="MU003700">
    <property type="protein sequence ID" value="KAF2810372.1"/>
    <property type="molecule type" value="Genomic_DNA"/>
</dbReference>
<dbReference type="Proteomes" id="UP000504636">
    <property type="component" value="Unplaced"/>
</dbReference>
<feature type="region of interest" description="Disordered" evidence="8">
    <location>
        <begin position="47"/>
        <end position="73"/>
    </location>
</feature>
<feature type="transmembrane region" description="Helical" evidence="9">
    <location>
        <begin position="327"/>
        <end position="349"/>
    </location>
</feature>